<reference evidence="2 3" key="1">
    <citation type="journal article" date="2005" name="Nat. Biotechnol.">
        <title>Complete genome sequence of the acetic acid bacterium Gluconobacter oxydans.</title>
        <authorList>
            <person name="Prust C."/>
            <person name="Hoffmeister M."/>
            <person name="Liesegang H."/>
            <person name="Wiezer A."/>
            <person name="Fricke W.F."/>
            <person name="Ehrenreich A."/>
            <person name="Gottschalk G."/>
            <person name="Deppenmeier U."/>
        </authorList>
    </citation>
    <scope>NUCLEOTIDE SEQUENCE [LARGE SCALE GENOMIC DNA]</scope>
    <source>
        <strain evidence="2 3">621H</strain>
    </source>
</reference>
<dbReference type="STRING" id="290633.GOX1475"/>
<dbReference type="InterPro" id="IPR043129">
    <property type="entry name" value="ATPase_NBD"/>
</dbReference>
<dbReference type="HOGENOM" id="CLU_016274_1_1_5"/>
<dbReference type="SUPFAM" id="SSF53067">
    <property type="entry name" value="Actin-like ATPase domain"/>
    <property type="match status" value="2"/>
</dbReference>
<dbReference type="PANTHER" id="PTHR43190:SF3">
    <property type="entry name" value="N-ACETYL-D-GLUCOSAMINE KINASE"/>
    <property type="match status" value="1"/>
</dbReference>
<dbReference type="AlphaFoldDB" id="Q5FQX8"/>
<dbReference type="InterPro" id="IPR052519">
    <property type="entry name" value="Euk-type_GlcNAc_Kinase"/>
</dbReference>
<dbReference type="eggNOG" id="COG2971">
    <property type="taxonomic scope" value="Bacteria"/>
</dbReference>
<dbReference type="KEGG" id="gox:GOX1475"/>
<name>Q5FQX8_GLUOX</name>
<gene>
    <name evidence="2" type="ordered locus">GOX1475</name>
</gene>
<keyword evidence="2" id="KW-0418">Kinase</keyword>
<evidence type="ECO:0000259" key="1">
    <source>
        <dbReference type="Pfam" id="PF01869"/>
    </source>
</evidence>
<dbReference type="EMBL" id="CP000009">
    <property type="protein sequence ID" value="AAW61218.1"/>
    <property type="molecule type" value="Genomic_DNA"/>
</dbReference>
<protein>
    <submittedName>
        <fullName evidence="2">Putative N-acetylglucosamine kinase</fullName>
        <ecNumber evidence="2">2.7.1.59</ecNumber>
    </submittedName>
</protein>
<sequence length="358" mass="38308">MESQRRPQYQEVFRTLQMKHRNMTASHRPLQHRHPASQTTASTSCIAAIDGGGTKTLLVVLGRDGTLGSVVRAAGSNPFDQSDWQSVLQSLLARIPVTTTALALGLAGYDETLTLGLQQEEIVTKAFPHPFSFTSDVEMACTGAFGGHAGVLLLSGTGSVAWATDGMGRQIKVGGWGGLFGDEGSAFWIGRRALSLLTMLLDGRNQEDLAFLTPFASAMGLPVGKEACGAALLEWYGTLQHPRACVAALARNVSDLAEQGLEPARRLMREAADHLGTHIDAARRHFPETPLPWSYAGGTFQSALLRNIITARHGAPVQPRLPPVGGGLLQAARMAGWEPDDSWIDQTSHTLRNAGLTS</sequence>
<keyword evidence="2" id="KW-0808">Transferase</keyword>
<feature type="domain" description="ATPase BadF/BadG/BcrA/BcrD type" evidence="1">
    <location>
        <begin position="49"/>
        <end position="310"/>
    </location>
</feature>
<proteinExistence type="predicted"/>
<evidence type="ECO:0000313" key="2">
    <source>
        <dbReference type="EMBL" id="AAW61218.1"/>
    </source>
</evidence>
<dbReference type="CDD" id="cd24007">
    <property type="entry name" value="ASKHA_NBD_eukNAGK-like"/>
    <property type="match status" value="1"/>
</dbReference>
<dbReference type="Gene3D" id="3.30.420.40">
    <property type="match status" value="2"/>
</dbReference>
<dbReference type="PANTHER" id="PTHR43190">
    <property type="entry name" value="N-ACETYL-D-GLUCOSAMINE KINASE"/>
    <property type="match status" value="1"/>
</dbReference>
<accession>Q5FQX8</accession>
<dbReference type="Proteomes" id="UP000006375">
    <property type="component" value="Chromosome"/>
</dbReference>
<dbReference type="EC" id="2.7.1.59" evidence="2"/>
<dbReference type="InterPro" id="IPR002731">
    <property type="entry name" value="ATPase_BadF"/>
</dbReference>
<dbReference type="GO" id="GO:0045127">
    <property type="term" value="F:N-acetylglucosamine kinase activity"/>
    <property type="evidence" value="ECO:0007669"/>
    <property type="project" value="UniProtKB-EC"/>
</dbReference>
<dbReference type="Pfam" id="PF01869">
    <property type="entry name" value="BcrAD_BadFG"/>
    <property type="match status" value="1"/>
</dbReference>
<evidence type="ECO:0000313" key="3">
    <source>
        <dbReference type="Proteomes" id="UP000006375"/>
    </source>
</evidence>
<keyword evidence="3" id="KW-1185">Reference proteome</keyword>
<organism evidence="2 3">
    <name type="scientific">Gluconobacter oxydans (strain 621H)</name>
    <name type="common">Gluconobacter suboxydans</name>
    <dbReference type="NCBI Taxonomy" id="290633"/>
    <lineage>
        <taxon>Bacteria</taxon>
        <taxon>Pseudomonadati</taxon>
        <taxon>Pseudomonadota</taxon>
        <taxon>Alphaproteobacteria</taxon>
        <taxon>Acetobacterales</taxon>
        <taxon>Acetobacteraceae</taxon>
        <taxon>Gluconobacter</taxon>
    </lineage>
</organism>